<reference evidence="1" key="1">
    <citation type="submission" date="2015-01" db="EMBL/GenBank/DDBJ databases">
        <title>The Genome Sequence of Cryptococcus gattii CA1280.</title>
        <authorList>
            <consortium name="The Broad Institute Genomics Platform"/>
            <person name="Cuomo C."/>
            <person name="Litvintseva A."/>
            <person name="Chen Y."/>
            <person name="Heitman J."/>
            <person name="Sun S."/>
            <person name="Springer D."/>
            <person name="Dromer F."/>
            <person name="Young S."/>
            <person name="Zeng Q."/>
            <person name="Gargeya S."/>
            <person name="Abouelleil A."/>
            <person name="Alvarado L."/>
            <person name="Chapman S.B."/>
            <person name="Gainer-Dewar J."/>
            <person name="Goldberg J."/>
            <person name="Griggs A."/>
            <person name="Gujja S."/>
            <person name="Hansen M."/>
            <person name="Howarth C."/>
            <person name="Imamovic A."/>
            <person name="Larimer J."/>
            <person name="Murphy C."/>
            <person name="Naylor J."/>
            <person name="Pearson M."/>
            <person name="Priest M."/>
            <person name="Roberts A."/>
            <person name="Saif S."/>
            <person name="Shea T."/>
            <person name="Sykes S."/>
            <person name="Wortman J."/>
            <person name="Nusbaum C."/>
            <person name="Birren B."/>
        </authorList>
    </citation>
    <scope>NUCLEOTIDE SEQUENCE [LARGE SCALE GENOMIC DNA]</scope>
    <source>
        <strain evidence="1">CA1280</strain>
    </source>
</reference>
<dbReference type="EMBL" id="KN847974">
    <property type="protein sequence ID" value="KIR49677.1"/>
    <property type="molecule type" value="Genomic_DNA"/>
</dbReference>
<proteinExistence type="predicted"/>
<sequence length="31" mass="3607">MPKSSMSTRWVSLPWSGHYKCLCLVILLTRI</sequence>
<organism evidence="1">
    <name type="scientific">Cryptococcus bacillisporus CA1280</name>
    <dbReference type="NCBI Taxonomy" id="1296109"/>
    <lineage>
        <taxon>Eukaryota</taxon>
        <taxon>Fungi</taxon>
        <taxon>Dikarya</taxon>
        <taxon>Basidiomycota</taxon>
        <taxon>Agaricomycotina</taxon>
        <taxon>Tremellomycetes</taxon>
        <taxon>Tremellales</taxon>
        <taxon>Cryptococcaceae</taxon>
        <taxon>Cryptococcus</taxon>
        <taxon>Cryptococcus gattii species complex</taxon>
    </lineage>
</organism>
<name>A0A0D0TSP0_CRYGA</name>
<accession>A0A0D0TSP0</accession>
<gene>
    <name evidence="1" type="ORF">I312_00766</name>
</gene>
<dbReference type="AlphaFoldDB" id="A0A0D0TSP0"/>
<dbReference type="HOGENOM" id="CLU_3399369_0_0_1"/>
<protein>
    <submittedName>
        <fullName evidence="1">Unplaced genomic scaffold supercont1.2, whole genome shotgun sequence</fullName>
    </submittedName>
</protein>
<evidence type="ECO:0000313" key="1">
    <source>
        <dbReference type="EMBL" id="KIR49677.1"/>
    </source>
</evidence>